<keyword evidence="7" id="KW-1185">Reference proteome</keyword>
<dbReference type="Gene3D" id="1.20.120.910">
    <property type="entry name" value="DksA, coiled-coil domain"/>
    <property type="match status" value="1"/>
</dbReference>
<evidence type="ECO:0000313" key="7">
    <source>
        <dbReference type="Proteomes" id="UP000091979"/>
    </source>
</evidence>
<dbReference type="EMBL" id="JXMS01000017">
    <property type="protein sequence ID" value="OBQ50172.1"/>
    <property type="molecule type" value="Genomic_DNA"/>
</dbReference>
<comment type="caution">
    <text evidence="6">The sequence shown here is derived from an EMBL/GenBank/DDBJ whole genome shotgun (WGS) entry which is preliminary data.</text>
</comment>
<dbReference type="PRINTS" id="PR00618">
    <property type="entry name" value="DKSAZNFINGER"/>
</dbReference>
<reference evidence="6 7" key="1">
    <citation type="submission" date="2015-01" db="EMBL/GenBank/DDBJ databases">
        <title>Desulfovibrio sp. JC271 draft genome sequence.</title>
        <authorList>
            <person name="Shivani Y."/>
            <person name="Subhash Y."/>
            <person name="Sasikala C."/>
            <person name="Ramana C.V."/>
        </authorList>
    </citation>
    <scope>NUCLEOTIDE SEQUENCE [LARGE SCALE GENOMIC DNA]</scope>
    <source>
        <strain evidence="6 7">JC271</strain>
    </source>
</reference>
<keyword evidence="2" id="KW-0863">Zinc-finger</keyword>
<proteinExistence type="predicted"/>
<keyword evidence="1" id="KW-0479">Metal-binding</keyword>
<name>A0A1B7XBR8_9BACT</name>
<dbReference type="InterPro" id="IPR000962">
    <property type="entry name" value="Znf_DskA_TraR"/>
</dbReference>
<dbReference type="OrthoDB" id="1121111at2"/>
<evidence type="ECO:0000256" key="3">
    <source>
        <dbReference type="ARBA" id="ARBA00022833"/>
    </source>
</evidence>
<evidence type="ECO:0000259" key="5">
    <source>
        <dbReference type="Pfam" id="PF01258"/>
    </source>
</evidence>
<sequence length="110" mass="12249">MQETQKEALVQKMHAEVGRLKTEVVRLKEVTKPVAPDDSIGRLSRMDNIVNNSVNTAALTKAESRLAGLEYLLRNIDDPDFGYCVECGEPIPHERLMAIPGVRLCIQCAE</sequence>
<evidence type="ECO:0000256" key="1">
    <source>
        <dbReference type="ARBA" id="ARBA00022723"/>
    </source>
</evidence>
<dbReference type="Proteomes" id="UP000091979">
    <property type="component" value="Unassembled WGS sequence"/>
</dbReference>
<dbReference type="AlphaFoldDB" id="A0A1B7XBR8"/>
<evidence type="ECO:0000256" key="2">
    <source>
        <dbReference type="ARBA" id="ARBA00022771"/>
    </source>
</evidence>
<dbReference type="PANTHER" id="PTHR33823">
    <property type="entry name" value="RNA POLYMERASE-BINDING TRANSCRIPTION FACTOR DKSA-RELATED"/>
    <property type="match status" value="1"/>
</dbReference>
<evidence type="ECO:0000313" key="6">
    <source>
        <dbReference type="EMBL" id="OBQ50172.1"/>
    </source>
</evidence>
<dbReference type="RefSeq" id="WP_066855538.1">
    <property type="nucleotide sequence ID" value="NZ_JXMS01000017.1"/>
</dbReference>
<accession>A0A1B7XBR8</accession>
<evidence type="ECO:0000256" key="4">
    <source>
        <dbReference type="PROSITE-ProRule" id="PRU00510"/>
    </source>
</evidence>
<protein>
    <recommendedName>
        <fullName evidence="5">Zinc finger DksA/TraR C4-type domain-containing protein</fullName>
    </recommendedName>
</protein>
<dbReference type="SUPFAM" id="SSF57716">
    <property type="entry name" value="Glucocorticoid receptor-like (DNA-binding domain)"/>
    <property type="match status" value="1"/>
</dbReference>
<gene>
    <name evidence="6" type="ORF">SP90_10405</name>
</gene>
<feature type="domain" description="Zinc finger DksA/TraR C4-type" evidence="5">
    <location>
        <begin position="80"/>
        <end position="110"/>
    </location>
</feature>
<dbReference type="Pfam" id="PF01258">
    <property type="entry name" value="zf-dskA_traR"/>
    <property type="match status" value="1"/>
</dbReference>
<dbReference type="GO" id="GO:0008270">
    <property type="term" value="F:zinc ion binding"/>
    <property type="evidence" value="ECO:0007669"/>
    <property type="project" value="UniProtKB-KW"/>
</dbReference>
<dbReference type="STRING" id="1560234.SP90_10405"/>
<feature type="zinc finger region" description="dksA C4-type" evidence="4">
    <location>
        <begin position="84"/>
        <end position="108"/>
    </location>
</feature>
<dbReference type="PATRIC" id="fig|1560234.3.peg.931"/>
<keyword evidence="3" id="KW-0862">Zinc</keyword>
<dbReference type="PROSITE" id="PS51128">
    <property type="entry name" value="ZF_DKSA_2"/>
    <property type="match status" value="1"/>
</dbReference>
<organism evidence="6 7">
    <name type="scientific">Halodesulfovibrio spirochaetisodalis</name>
    <dbReference type="NCBI Taxonomy" id="1560234"/>
    <lineage>
        <taxon>Bacteria</taxon>
        <taxon>Pseudomonadati</taxon>
        <taxon>Thermodesulfobacteriota</taxon>
        <taxon>Desulfovibrionia</taxon>
        <taxon>Desulfovibrionales</taxon>
        <taxon>Desulfovibrionaceae</taxon>
        <taxon>Halodesulfovibrio</taxon>
    </lineage>
</organism>
<dbReference type="InterPro" id="IPR020460">
    <property type="entry name" value="Znf_C4-type_bac"/>
</dbReference>